<proteinExistence type="predicted"/>
<evidence type="ECO:0000313" key="3">
    <source>
        <dbReference type="Proteomes" id="UP000324973"/>
    </source>
</evidence>
<sequence length="88" mass="9070">MVAIGTVLILAAWWLLAVAMSPGAATRRRALRLGAVAALVASLACYVVAIGVEQGPVFWTAVLMLGALAVALLRAIAGEDGSARRGRR</sequence>
<dbReference type="RefSeq" id="WP_149104250.1">
    <property type="nucleotide sequence ID" value="NZ_VTFT01000002.1"/>
</dbReference>
<dbReference type="Proteomes" id="UP000324973">
    <property type="component" value="Unassembled WGS sequence"/>
</dbReference>
<evidence type="ECO:0000313" key="2">
    <source>
        <dbReference type="EMBL" id="TYT23553.1"/>
    </source>
</evidence>
<keyword evidence="1" id="KW-1133">Transmembrane helix</keyword>
<keyword evidence="1" id="KW-0812">Transmembrane</keyword>
<gene>
    <name evidence="2" type="ORF">FZO89_14965</name>
</gene>
<feature type="transmembrane region" description="Helical" evidence="1">
    <location>
        <begin position="33"/>
        <end position="52"/>
    </location>
</feature>
<accession>A0A5D4XHX1</accession>
<feature type="transmembrane region" description="Helical" evidence="1">
    <location>
        <begin position="6"/>
        <end position="26"/>
    </location>
</feature>
<evidence type="ECO:0000256" key="1">
    <source>
        <dbReference type="SAM" id="Phobius"/>
    </source>
</evidence>
<keyword evidence="3" id="KW-1185">Reference proteome</keyword>
<protein>
    <submittedName>
        <fullName evidence="2">Uncharacterized protein</fullName>
    </submittedName>
</protein>
<comment type="caution">
    <text evidence="2">The sequence shown here is derived from an EMBL/GenBank/DDBJ whole genome shotgun (WGS) entry which is preliminary data.</text>
</comment>
<feature type="transmembrane region" description="Helical" evidence="1">
    <location>
        <begin position="58"/>
        <end position="77"/>
    </location>
</feature>
<keyword evidence="1" id="KW-0472">Membrane</keyword>
<name>A0A5D4XHX1_9GAMM</name>
<dbReference type="EMBL" id="VTFT01000002">
    <property type="protein sequence ID" value="TYT23553.1"/>
    <property type="molecule type" value="Genomic_DNA"/>
</dbReference>
<reference evidence="2 3" key="1">
    <citation type="submission" date="2019-08" db="EMBL/GenBank/DDBJ databases">
        <title>Luteimonas viscosus sp. nov., isolated from soil of a sunflower field.</title>
        <authorList>
            <person name="Jianli Z."/>
            <person name="Ying Z."/>
        </authorList>
    </citation>
    <scope>NUCLEOTIDE SEQUENCE [LARGE SCALE GENOMIC DNA]</scope>
    <source>
        <strain evidence="2 3">XBU10</strain>
    </source>
</reference>
<organism evidence="2 3">
    <name type="scientific">Luteimonas viscosa</name>
    <dbReference type="NCBI Taxonomy" id="1132694"/>
    <lineage>
        <taxon>Bacteria</taxon>
        <taxon>Pseudomonadati</taxon>
        <taxon>Pseudomonadota</taxon>
        <taxon>Gammaproteobacteria</taxon>
        <taxon>Lysobacterales</taxon>
        <taxon>Lysobacteraceae</taxon>
        <taxon>Luteimonas</taxon>
    </lineage>
</organism>
<dbReference type="AlphaFoldDB" id="A0A5D4XHX1"/>